<dbReference type="InterPro" id="IPR003660">
    <property type="entry name" value="HAMP_dom"/>
</dbReference>
<sequence length="956" mass="101404">MKTQSPPVNRPWNLEGWGLRWKVAAVLVLPVTVALVLGGMRVQDDLSTSSHFSHAAEQTALIAPLLDMDVATGFLVANYLSQQGSPADDLELVNQTIETMRGVVSDPDVDPALVADVEQVIADTETLRDEMKKLPLDEIGARTAAIQGQAAKTVIAAIAAVGDETIANEGNRLIDAWAAQRRLFDQTLAIIKRYQDPTSTDTALVSAIGSEVAMLDILARYFPADDPNLDALRQAVNARSNIMATTPAGVPPGLAMHQTMLDSQQVYTPLIKSSSNAIIDLVAAKADETRSAALRAALAVLATMLATIVLGLLVARSLVRPIRRLRRGTLKVASEDLPNAIERIKVGDTSAVTDFEPIPVHTTEEIGQLARAVDDMHGQALKLAGEQAQLRLQIGDMFETLARRSKSLVDQQLGLIENLEFEEKDPKRLESLFRLDHLAARMRRNGENLLILSGTRTRRGHSEPVQVGDVLRAAMSEVEDYQRVEVGNTPQGAIAGAVATDIVHLLAELLDNSLRASPPDTKVTFNFARAVDGGLLLEIADCGIGIQAVELAKINERLASGGEVSAETARHMGLFVVSELAAQHGLTVRMRRTFDSVRNQGVTTSVHIPHTAIVSPLALAMTGPQSPLDTYGTAPTAQQWAPAPMSQIPEPVVPVSVTVGPGPITLAQDVAAPAPTAPAPVAAPAAPAQPVTAPVPTAAPAPPAPQAPQAPPQPVAGPSLPQRNPGAAAGFTERPSPPPLSTSPQRPSPPPVAAPPQRPAPAPAAALPRRTPGATPGLPQRTDTVGPTPAQIPAPVVAQAPAPAPAPVADEQGVSRRHRYRLNSEKTASFFVARPRPEESPALLSTETTPIFMGMVSDWLTDPTDAEVNPGWKSAADAGWDAANRATGMRDEPRTPTGLPQRQPGHRLVPGGVEGADRINQPERLRDPEAIREKLSRHQQGIRDGRAAGQAERNSI</sequence>
<keyword evidence="8" id="KW-0418">Kinase</keyword>
<dbReference type="InterPro" id="IPR024601">
    <property type="entry name" value="Peptidase_M1_pepN_C"/>
</dbReference>
<organism evidence="15 16">
    <name type="scientific">Rhodococcus kronopolitis</name>
    <dbReference type="NCBI Taxonomy" id="1460226"/>
    <lineage>
        <taxon>Bacteria</taxon>
        <taxon>Bacillati</taxon>
        <taxon>Actinomycetota</taxon>
        <taxon>Actinomycetes</taxon>
        <taxon>Mycobacteriales</taxon>
        <taxon>Nocardiaceae</taxon>
        <taxon>Rhodococcus</taxon>
    </lineage>
</organism>
<evidence type="ECO:0000256" key="13">
    <source>
        <dbReference type="SAM" id="Phobius"/>
    </source>
</evidence>
<dbReference type="SMART" id="SM00387">
    <property type="entry name" value="HATPase_c"/>
    <property type="match status" value="1"/>
</dbReference>
<dbReference type="CDD" id="cd06225">
    <property type="entry name" value="HAMP"/>
    <property type="match status" value="1"/>
</dbReference>
<protein>
    <recommendedName>
        <fullName evidence="3">histidine kinase</fullName>
        <ecNumber evidence="3">2.7.13.3</ecNumber>
    </recommendedName>
</protein>
<feature type="compositionally biased region" description="Pro residues" evidence="12">
    <location>
        <begin position="697"/>
        <end position="715"/>
    </location>
</feature>
<dbReference type="Pfam" id="PF17432">
    <property type="entry name" value="DUF3458_C"/>
    <property type="match status" value="1"/>
</dbReference>
<evidence type="ECO:0000256" key="3">
    <source>
        <dbReference type="ARBA" id="ARBA00012438"/>
    </source>
</evidence>
<keyword evidence="4" id="KW-0597">Phosphoprotein</keyword>
<dbReference type="RefSeq" id="WP_378416147.1">
    <property type="nucleotide sequence ID" value="NZ_JBHSFO010000004.1"/>
</dbReference>
<accession>A0ABV9FQC0</accession>
<keyword evidence="9 15" id="KW-0067">ATP-binding</keyword>
<feature type="compositionally biased region" description="Low complexity" evidence="12">
    <location>
        <begin position="787"/>
        <end position="801"/>
    </location>
</feature>
<dbReference type="Pfam" id="PF00672">
    <property type="entry name" value="HAMP"/>
    <property type="match status" value="1"/>
</dbReference>
<dbReference type="Proteomes" id="UP001595914">
    <property type="component" value="Unassembled WGS sequence"/>
</dbReference>
<evidence type="ECO:0000256" key="9">
    <source>
        <dbReference type="ARBA" id="ARBA00022840"/>
    </source>
</evidence>
<feature type="compositionally biased region" description="Pro residues" evidence="12">
    <location>
        <begin position="735"/>
        <end position="762"/>
    </location>
</feature>
<dbReference type="PANTHER" id="PTHR44936:SF9">
    <property type="entry name" value="SENSOR PROTEIN CREC"/>
    <property type="match status" value="1"/>
</dbReference>
<proteinExistence type="predicted"/>
<comment type="catalytic activity">
    <reaction evidence="1">
        <text>ATP + protein L-histidine = ADP + protein N-phospho-L-histidine.</text>
        <dbReference type="EC" id="2.7.13.3"/>
    </reaction>
</comment>
<gene>
    <name evidence="15" type="ORF">ACFO6S_08975</name>
</gene>
<evidence type="ECO:0000256" key="11">
    <source>
        <dbReference type="ARBA" id="ARBA00023012"/>
    </source>
</evidence>
<evidence type="ECO:0000256" key="4">
    <source>
        <dbReference type="ARBA" id="ARBA00022553"/>
    </source>
</evidence>
<dbReference type="InterPro" id="IPR050980">
    <property type="entry name" value="2C_sensor_his_kinase"/>
</dbReference>
<keyword evidence="5" id="KW-0808">Transferase</keyword>
<reference evidence="16" key="1">
    <citation type="journal article" date="2019" name="Int. J. Syst. Evol. Microbiol.">
        <title>The Global Catalogue of Microorganisms (GCM) 10K type strain sequencing project: providing services to taxonomists for standard genome sequencing and annotation.</title>
        <authorList>
            <consortium name="The Broad Institute Genomics Platform"/>
            <consortium name="The Broad Institute Genome Sequencing Center for Infectious Disease"/>
            <person name="Wu L."/>
            <person name="Ma J."/>
        </authorList>
    </citation>
    <scope>NUCLEOTIDE SEQUENCE [LARGE SCALE GENOMIC DNA]</scope>
    <source>
        <strain evidence="16">CCUG 54520</strain>
    </source>
</reference>
<dbReference type="GO" id="GO:0005524">
    <property type="term" value="F:ATP binding"/>
    <property type="evidence" value="ECO:0007669"/>
    <property type="project" value="UniProtKB-KW"/>
</dbReference>
<evidence type="ECO:0000256" key="10">
    <source>
        <dbReference type="ARBA" id="ARBA00022989"/>
    </source>
</evidence>
<evidence type="ECO:0000256" key="2">
    <source>
        <dbReference type="ARBA" id="ARBA00004370"/>
    </source>
</evidence>
<dbReference type="PANTHER" id="PTHR44936">
    <property type="entry name" value="SENSOR PROTEIN CREC"/>
    <property type="match status" value="1"/>
</dbReference>
<feature type="region of interest" description="Disordered" evidence="12">
    <location>
        <begin position="675"/>
        <end position="821"/>
    </location>
</feature>
<evidence type="ECO:0000256" key="5">
    <source>
        <dbReference type="ARBA" id="ARBA00022679"/>
    </source>
</evidence>
<keyword evidence="11" id="KW-0902">Two-component regulatory system</keyword>
<dbReference type="EC" id="2.7.13.3" evidence="3"/>
<keyword evidence="7" id="KW-0547">Nucleotide-binding</keyword>
<feature type="transmembrane region" description="Helical" evidence="13">
    <location>
        <begin position="296"/>
        <end position="319"/>
    </location>
</feature>
<dbReference type="PROSITE" id="PS50885">
    <property type="entry name" value="HAMP"/>
    <property type="match status" value="1"/>
</dbReference>
<feature type="compositionally biased region" description="Low complexity" evidence="12">
    <location>
        <begin position="675"/>
        <end position="696"/>
    </location>
</feature>
<name>A0ABV9FQC0_9NOCA</name>
<evidence type="ECO:0000256" key="12">
    <source>
        <dbReference type="SAM" id="MobiDB-lite"/>
    </source>
</evidence>
<evidence type="ECO:0000256" key="1">
    <source>
        <dbReference type="ARBA" id="ARBA00000085"/>
    </source>
</evidence>
<dbReference type="SMART" id="SM00304">
    <property type="entry name" value="HAMP"/>
    <property type="match status" value="1"/>
</dbReference>
<comment type="caution">
    <text evidence="15">The sequence shown here is derived from an EMBL/GenBank/DDBJ whole genome shotgun (WGS) entry which is preliminary data.</text>
</comment>
<evidence type="ECO:0000259" key="14">
    <source>
        <dbReference type="PROSITE" id="PS50885"/>
    </source>
</evidence>
<keyword evidence="10 13" id="KW-1133">Transmembrane helix</keyword>
<feature type="transmembrane region" description="Helical" evidence="13">
    <location>
        <begin position="21"/>
        <end position="40"/>
    </location>
</feature>
<dbReference type="InterPro" id="IPR003594">
    <property type="entry name" value="HATPase_dom"/>
</dbReference>
<dbReference type="Pfam" id="PF02518">
    <property type="entry name" value="HATPase_c"/>
    <property type="match status" value="1"/>
</dbReference>
<feature type="compositionally biased region" description="Low complexity" evidence="12">
    <location>
        <begin position="763"/>
        <end position="776"/>
    </location>
</feature>
<dbReference type="SUPFAM" id="SSF55874">
    <property type="entry name" value="ATPase domain of HSP90 chaperone/DNA topoisomerase II/histidine kinase"/>
    <property type="match status" value="1"/>
</dbReference>
<evidence type="ECO:0000313" key="16">
    <source>
        <dbReference type="Proteomes" id="UP001595914"/>
    </source>
</evidence>
<evidence type="ECO:0000313" key="15">
    <source>
        <dbReference type="EMBL" id="MFC4603812.1"/>
    </source>
</evidence>
<dbReference type="Gene3D" id="6.10.340.10">
    <property type="match status" value="1"/>
</dbReference>
<dbReference type="InterPro" id="IPR036890">
    <property type="entry name" value="HATPase_C_sf"/>
</dbReference>
<dbReference type="Gene3D" id="3.30.565.10">
    <property type="entry name" value="Histidine kinase-like ATPase, C-terminal domain"/>
    <property type="match status" value="1"/>
</dbReference>
<evidence type="ECO:0000256" key="7">
    <source>
        <dbReference type="ARBA" id="ARBA00022741"/>
    </source>
</evidence>
<dbReference type="EMBL" id="JBHSFO010000004">
    <property type="protein sequence ID" value="MFC4603812.1"/>
    <property type="molecule type" value="Genomic_DNA"/>
</dbReference>
<keyword evidence="16" id="KW-1185">Reference proteome</keyword>
<comment type="subcellular location">
    <subcellularLocation>
        <location evidence="2">Membrane</location>
    </subcellularLocation>
</comment>
<feature type="region of interest" description="Disordered" evidence="12">
    <location>
        <begin position="886"/>
        <end position="956"/>
    </location>
</feature>
<evidence type="ECO:0000256" key="6">
    <source>
        <dbReference type="ARBA" id="ARBA00022692"/>
    </source>
</evidence>
<keyword evidence="13" id="KW-0472">Membrane</keyword>
<evidence type="ECO:0000256" key="8">
    <source>
        <dbReference type="ARBA" id="ARBA00022777"/>
    </source>
</evidence>
<feature type="domain" description="HAMP" evidence="14">
    <location>
        <begin position="316"/>
        <end position="385"/>
    </location>
</feature>
<feature type="compositionally biased region" description="Basic and acidic residues" evidence="12">
    <location>
        <begin position="915"/>
        <end position="946"/>
    </location>
</feature>
<keyword evidence="6 13" id="KW-0812">Transmembrane</keyword>